<evidence type="ECO:0000256" key="2">
    <source>
        <dbReference type="ARBA" id="ARBA00005308"/>
    </source>
</evidence>
<dbReference type="PANTHER" id="PTHR31815">
    <property type="entry name" value="AGAP005329-PA"/>
    <property type="match status" value="1"/>
</dbReference>
<evidence type="ECO:0000256" key="7">
    <source>
        <dbReference type="SAM" id="Phobius"/>
    </source>
</evidence>
<dbReference type="Proteomes" id="UP000593567">
    <property type="component" value="Unassembled WGS sequence"/>
</dbReference>
<reference evidence="8" key="1">
    <citation type="submission" date="2020-06" db="EMBL/GenBank/DDBJ databases">
        <title>Draft genome of Bugula neritina, a colonial animal packing powerful symbionts and potential medicines.</title>
        <authorList>
            <person name="Rayko M."/>
        </authorList>
    </citation>
    <scope>NUCLEOTIDE SEQUENCE [LARGE SCALE GENOMIC DNA]</scope>
    <source>
        <strain evidence="8">Kwan_BN1</strain>
    </source>
</reference>
<dbReference type="OrthoDB" id="9994280at2759"/>
<evidence type="ECO:0000256" key="6">
    <source>
        <dbReference type="SAM" id="MobiDB-lite"/>
    </source>
</evidence>
<comment type="caution">
    <text evidence="8">The sequence shown here is derived from an EMBL/GenBank/DDBJ whole genome shotgun (WGS) entry which is preliminary data.</text>
</comment>
<keyword evidence="4 7" id="KW-1133">Transmembrane helix</keyword>
<evidence type="ECO:0000256" key="4">
    <source>
        <dbReference type="ARBA" id="ARBA00022989"/>
    </source>
</evidence>
<feature type="region of interest" description="Disordered" evidence="6">
    <location>
        <begin position="291"/>
        <end position="316"/>
    </location>
</feature>
<dbReference type="PANTHER" id="PTHR31815:SF1">
    <property type="entry name" value="TRANSMEMBRANE PROTEIN 200C"/>
    <property type="match status" value="1"/>
</dbReference>
<comment type="subcellular location">
    <subcellularLocation>
        <location evidence="1">Membrane</location>
        <topology evidence="1">Multi-pass membrane protein</topology>
    </subcellularLocation>
</comment>
<protein>
    <submittedName>
        <fullName evidence="8">Uncharacterized protein</fullName>
    </submittedName>
</protein>
<name>A0A7J7J5D3_BUGNE</name>
<keyword evidence="3 7" id="KW-0812">Transmembrane</keyword>
<organism evidence="8 9">
    <name type="scientific">Bugula neritina</name>
    <name type="common">Brown bryozoan</name>
    <name type="synonym">Sertularia neritina</name>
    <dbReference type="NCBI Taxonomy" id="10212"/>
    <lineage>
        <taxon>Eukaryota</taxon>
        <taxon>Metazoa</taxon>
        <taxon>Spiralia</taxon>
        <taxon>Lophotrochozoa</taxon>
        <taxon>Bryozoa</taxon>
        <taxon>Gymnolaemata</taxon>
        <taxon>Cheilostomatida</taxon>
        <taxon>Flustrina</taxon>
        <taxon>Buguloidea</taxon>
        <taxon>Bugulidae</taxon>
        <taxon>Bugula</taxon>
    </lineage>
</organism>
<evidence type="ECO:0000256" key="1">
    <source>
        <dbReference type="ARBA" id="ARBA00004141"/>
    </source>
</evidence>
<dbReference type="InterPro" id="IPR018787">
    <property type="entry name" value="DUF2371_TMEM200"/>
</dbReference>
<comment type="similarity">
    <text evidence="2">Belongs to the TMEM200 family.</text>
</comment>
<gene>
    <name evidence="8" type="ORF">EB796_020714</name>
</gene>
<dbReference type="GO" id="GO:0016020">
    <property type="term" value="C:membrane"/>
    <property type="evidence" value="ECO:0007669"/>
    <property type="project" value="UniProtKB-SubCell"/>
</dbReference>
<sequence>MYARAAIIGRMTRERNARLSKVIIQPPARFTRKSTVIRPVLPPPMSTKCYLPSQRGPWFTLALALFLIAVGATMCNFAFHAKRYATVGTSTETNTTASVNEALYSGLNSLTYIGPTFMGVGAFLIIVCCVLLFEIKEKRMKELSKSNVEQQQSMSREYTNKAILTKNGADIKQKGSFLAHATEVIANGCGEVMYQSPTNQCKMSNSMSSSISNVYQQFNSISTICPATIPTIALDPPICDDFKGDRWMSLVRLSTIHDCNGPIRELQRDGVNPAYEYSDYDLKSVKTQLETKDPTLSSETELENVERDNLQQETYL</sequence>
<keyword evidence="9" id="KW-1185">Reference proteome</keyword>
<evidence type="ECO:0000313" key="9">
    <source>
        <dbReference type="Proteomes" id="UP000593567"/>
    </source>
</evidence>
<accession>A0A7J7J5D3</accession>
<evidence type="ECO:0000256" key="5">
    <source>
        <dbReference type="ARBA" id="ARBA00023136"/>
    </source>
</evidence>
<proteinExistence type="inferred from homology"/>
<evidence type="ECO:0000313" key="8">
    <source>
        <dbReference type="EMBL" id="KAF6021067.1"/>
    </source>
</evidence>
<feature type="transmembrane region" description="Helical" evidence="7">
    <location>
        <begin position="112"/>
        <end position="133"/>
    </location>
</feature>
<keyword evidence="5 7" id="KW-0472">Membrane</keyword>
<dbReference type="EMBL" id="VXIV02003139">
    <property type="protein sequence ID" value="KAF6021067.1"/>
    <property type="molecule type" value="Genomic_DNA"/>
</dbReference>
<feature type="transmembrane region" description="Helical" evidence="7">
    <location>
        <begin position="58"/>
        <end position="79"/>
    </location>
</feature>
<dbReference type="AlphaFoldDB" id="A0A7J7J5D3"/>
<evidence type="ECO:0000256" key="3">
    <source>
        <dbReference type="ARBA" id="ARBA00022692"/>
    </source>
</evidence>